<name>A0A8J2BN94_9BACT</name>
<feature type="compositionally biased region" description="Basic residues" evidence="2">
    <location>
        <begin position="1"/>
        <end position="16"/>
    </location>
</feature>
<dbReference type="InterPro" id="IPR025110">
    <property type="entry name" value="AMP-bd_C"/>
</dbReference>
<protein>
    <submittedName>
        <fullName evidence="5">Acyl-CoA synthetase (AMP-forming)/AMP-acid ligase II</fullName>
    </submittedName>
</protein>
<dbReference type="InterPro" id="IPR000873">
    <property type="entry name" value="AMP-dep_synth/lig_dom"/>
</dbReference>
<dbReference type="GO" id="GO:0031956">
    <property type="term" value="F:medium-chain fatty acid-CoA ligase activity"/>
    <property type="evidence" value="ECO:0007669"/>
    <property type="project" value="TreeGrafter"/>
</dbReference>
<feature type="domain" description="AMP-dependent synthetase/ligase" evidence="3">
    <location>
        <begin position="40"/>
        <end position="132"/>
    </location>
</feature>
<comment type="similarity">
    <text evidence="1">Belongs to the ATP-dependent AMP-binding enzyme family.</text>
</comment>
<dbReference type="GO" id="GO:0006631">
    <property type="term" value="P:fatty acid metabolic process"/>
    <property type="evidence" value="ECO:0007669"/>
    <property type="project" value="TreeGrafter"/>
</dbReference>
<feature type="domain" description="AMP-binding enzyme C-terminal" evidence="4">
    <location>
        <begin position="384"/>
        <end position="454"/>
    </location>
</feature>
<keyword evidence="5" id="KW-0436">Ligase</keyword>
<organism evidence="5 6">
    <name type="scientific">Candidatus Methylacidithermus pantelleriae</name>
    <dbReference type="NCBI Taxonomy" id="2744239"/>
    <lineage>
        <taxon>Bacteria</taxon>
        <taxon>Pseudomonadati</taxon>
        <taxon>Verrucomicrobiota</taxon>
        <taxon>Methylacidiphilae</taxon>
        <taxon>Methylacidiphilales</taxon>
        <taxon>Methylacidiphilaceae</taxon>
        <taxon>Candidatus Methylacidithermus</taxon>
    </lineage>
</organism>
<evidence type="ECO:0000259" key="4">
    <source>
        <dbReference type="Pfam" id="PF13193"/>
    </source>
</evidence>
<dbReference type="SUPFAM" id="SSF56801">
    <property type="entry name" value="Acetyl-CoA synthetase-like"/>
    <property type="match status" value="1"/>
</dbReference>
<feature type="region of interest" description="Disordered" evidence="2">
    <location>
        <begin position="1"/>
        <end position="30"/>
    </location>
</feature>
<gene>
    <name evidence="5" type="ORF">MPNT_260021</name>
</gene>
<dbReference type="Pfam" id="PF00501">
    <property type="entry name" value="AMP-binding"/>
    <property type="match status" value="2"/>
</dbReference>
<dbReference type="InterPro" id="IPR042099">
    <property type="entry name" value="ANL_N_sf"/>
</dbReference>
<evidence type="ECO:0000256" key="2">
    <source>
        <dbReference type="SAM" id="MobiDB-lite"/>
    </source>
</evidence>
<reference evidence="5" key="1">
    <citation type="submission" date="2021-02" db="EMBL/GenBank/DDBJ databases">
        <authorList>
            <person name="Cremers G."/>
            <person name="Picone N."/>
        </authorList>
    </citation>
    <scope>NUCLEOTIDE SEQUENCE</scope>
    <source>
        <strain evidence="5">PQ17</strain>
    </source>
</reference>
<dbReference type="InterPro" id="IPR045851">
    <property type="entry name" value="AMP-bd_C_sf"/>
</dbReference>
<sequence length="479" mass="52634">MARKNFHRKKSQKRPRTFGPPMRAPTSLPESSPLWDLWLQTARRFPKETAMFEADSKETRTFQELTEEAWAMARSVPDLPPGSSFAYYEPNGIAWIRAFLACQARGWVALPLDSTVPEPARAKEASSLGAHYLWQQNSLLPLRAEGPLQKNVLLAKVSSGTTGKPRVVHLRPENLLAEGCQLLTSMGLKREDRNLGIIPMGHSYGIGNLVLPLILSGIPLVCAQTFVPSQIPKWIRDYAITVFPAVPVIFRALSELATPQDLSPLRLAISAGSPLSLEVARRFEKRFGLPLHNFYGTTEAGGVAYDPSGEAASQRGAVGRPVVGVIVDISSQGRIRVKSRAAFGRYRWLTLPDLGRWNALGELELIGRMGQLVNVAGRKVGPAEVEAVLRSLPGVTDAWVGVEKRNDAAVLVGAVETSLSVEAVLDLLRERLPAWKIPRCLLSLKEFPRTARGKIALSRLKEEFRKVEPGWSKPQSAAG</sequence>
<dbReference type="PANTHER" id="PTHR43201">
    <property type="entry name" value="ACYL-COA SYNTHETASE"/>
    <property type="match status" value="1"/>
</dbReference>
<dbReference type="CDD" id="cd04433">
    <property type="entry name" value="AFD_class_I"/>
    <property type="match status" value="1"/>
</dbReference>
<dbReference type="Gene3D" id="3.40.50.12780">
    <property type="entry name" value="N-terminal domain of ligase-like"/>
    <property type="match status" value="1"/>
</dbReference>
<dbReference type="AlphaFoldDB" id="A0A8J2BN94"/>
<dbReference type="Gene3D" id="3.30.300.30">
    <property type="match status" value="1"/>
</dbReference>
<evidence type="ECO:0000313" key="6">
    <source>
        <dbReference type="Proteomes" id="UP000663859"/>
    </source>
</evidence>
<dbReference type="Proteomes" id="UP000663859">
    <property type="component" value="Unassembled WGS sequence"/>
</dbReference>
<dbReference type="EMBL" id="CAJNOB010000019">
    <property type="protein sequence ID" value="CAF0698360.1"/>
    <property type="molecule type" value="Genomic_DNA"/>
</dbReference>
<comment type="caution">
    <text evidence="5">The sequence shown here is derived from an EMBL/GenBank/DDBJ whole genome shotgun (WGS) entry which is preliminary data.</text>
</comment>
<evidence type="ECO:0000256" key="1">
    <source>
        <dbReference type="ARBA" id="ARBA00006432"/>
    </source>
</evidence>
<dbReference type="Pfam" id="PF13193">
    <property type="entry name" value="AMP-binding_C"/>
    <property type="match status" value="1"/>
</dbReference>
<feature type="domain" description="AMP-dependent synthetase/ligase" evidence="3">
    <location>
        <begin position="158"/>
        <end position="329"/>
    </location>
</feature>
<evidence type="ECO:0000259" key="3">
    <source>
        <dbReference type="Pfam" id="PF00501"/>
    </source>
</evidence>
<keyword evidence="6" id="KW-1185">Reference proteome</keyword>
<accession>A0A8J2BN94</accession>
<evidence type="ECO:0000313" key="5">
    <source>
        <dbReference type="EMBL" id="CAF0698360.1"/>
    </source>
</evidence>
<dbReference type="PANTHER" id="PTHR43201:SF8">
    <property type="entry name" value="ACYL-COA SYNTHETASE FAMILY MEMBER 3"/>
    <property type="match status" value="1"/>
</dbReference>
<proteinExistence type="inferred from homology"/>